<evidence type="ECO:0000313" key="3">
    <source>
        <dbReference type="EMBL" id="AFJ25899.1"/>
    </source>
</evidence>
<dbReference type="SMART" id="SM00892">
    <property type="entry name" value="Endonuclease_NS"/>
    <property type="match status" value="1"/>
</dbReference>
<dbReference type="AlphaFoldDB" id="I1ZLH5"/>
<proteinExistence type="predicted"/>
<dbReference type="Gene3D" id="3.40.570.10">
    <property type="entry name" value="Extracellular Endonuclease, subunit A"/>
    <property type="match status" value="1"/>
</dbReference>
<dbReference type="GO" id="GO:0046872">
    <property type="term" value="F:metal ion binding"/>
    <property type="evidence" value="ECO:0007669"/>
    <property type="project" value="InterPro"/>
</dbReference>
<dbReference type="PATRIC" id="fig|1114965.3.peg.870"/>
<protein>
    <submittedName>
        <fullName evidence="3">Deoxyribonuclease</fullName>
    </submittedName>
</protein>
<dbReference type="HOGENOM" id="CLU_054350_1_0_9"/>
<dbReference type="InterPro" id="IPR001604">
    <property type="entry name" value="Endo_G_ENPP1-like_dom"/>
</dbReference>
<feature type="region of interest" description="Disordered" evidence="1">
    <location>
        <begin position="244"/>
        <end position="282"/>
    </location>
</feature>
<evidence type="ECO:0000259" key="2">
    <source>
        <dbReference type="SMART" id="SM00892"/>
    </source>
</evidence>
<feature type="compositionally biased region" description="Low complexity" evidence="1">
    <location>
        <begin position="251"/>
        <end position="282"/>
    </location>
</feature>
<dbReference type="PaxDb" id="1114965-Spaf_0898"/>
<evidence type="ECO:0000256" key="1">
    <source>
        <dbReference type="SAM" id="MobiDB-lite"/>
    </source>
</evidence>
<evidence type="ECO:0000313" key="4">
    <source>
        <dbReference type="Proteomes" id="UP000002865"/>
    </source>
</evidence>
<dbReference type="InterPro" id="IPR044929">
    <property type="entry name" value="DNA/RNA_non-sp_Endonuclease_sf"/>
</dbReference>
<dbReference type="Pfam" id="PF13930">
    <property type="entry name" value="Endonuclea_NS_2"/>
    <property type="match status" value="1"/>
</dbReference>
<dbReference type="STRING" id="1114965.Spaf_0898"/>
<dbReference type="KEGG" id="scf:Spaf_0898"/>
<reference evidence="3 4" key="1">
    <citation type="journal article" date="2012" name="PLoS ONE">
        <title>Complete Genome and Transcriptomes of Streptococcus parasanguinis FW213: Phylogenic Relations and Potential Virulence Mechanisms.</title>
        <authorList>
            <person name="Geng J."/>
            <person name="Chiu C.H."/>
            <person name="Tang P."/>
            <person name="Chen Y."/>
            <person name="Shieh H.R."/>
            <person name="Hu S."/>
            <person name="Chen Y.Y."/>
        </authorList>
    </citation>
    <scope>NUCLEOTIDE SEQUENCE [LARGE SCALE GENOMIC DNA]</scope>
    <source>
        <strain evidence="3 4">FW213</strain>
    </source>
</reference>
<dbReference type="eggNOG" id="COG2169">
    <property type="taxonomic scope" value="Bacteria"/>
</dbReference>
<dbReference type="Proteomes" id="UP000002865">
    <property type="component" value="Chromosome"/>
</dbReference>
<name>I1ZLH5_STRPA</name>
<dbReference type="InterPro" id="IPR044927">
    <property type="entry name" value="Endonuclea_NS_2"/>
</dbReference>
<dbReference type="GO" id="GO:0003676">
    <property type="term" value="F:nucleic acid binding"/>
    <property type="evidence" value="ECO:0007669"/>
    <property type="project" value="InterPro"/>
</dbReference>
<feature type="domain" description="DNA/RNA non-specific endonuclease/pyrophosphatase/phosphodiesterase" evidence="2">
    <location>
        <begin position="49"/>
        <end position="244"/>
    </location>
</feature>
<gene>
    <name evidence="3" type="ORF">Spaf_0898</name>
</gene>
<dbReference type="EMBL" id="CP003122">
    <property type="protein sequence ID" value="AFJ25899.1"/>
    <property type="molecule type" value="Genomic_DNA"/>
</dbReference>
<dbReference type="GO" id="GO:0016787">
    <property type="term" value="F:hydrolase activity"/>
    <property type="evidence" value="ECO:0007669"/>
    <property type="project" value="InterPro"/>
</dbReference>
<sequence length="344" mass="38246">MGVSIMVTKRFLKNVIVTLVSVFMSLVVVQGAKAQQTGLDYQSLHLLPFNGSKQLVLGEFDHLGRATSAHIQLQDKDEPKKKREPRLNYNPVGWHNYKIAYGNKGKKAWLFHRGHLIGYQFSGLTNEGKNLVPLTAWTNTGNYKGTADSNVEGMLYYEKRLDSWLATHPNYWLDYKVTPVYTGDELIPRQVTLQYVGVDRDGNLLPINLSSPKESVDAYGITTVTLDNYSKNATIDYLKGTAKPSLVPTEPSSQPQPASPSVETKPSQAPQPIQPAVPAQPVQPVEPVAPTRQLASVVYVARNGSADVYWYSKDSMPRNTNFAKVVEMSEEQALSLGKRHTSKE</sequence>
<organism evidence="3 4">
    <name type="scientific">Streptococcus parasanguinis FW213</name>
    <dbReference type="NCBI Taxonomy" id="1114965"/>
    <lineage>
        <taxon>Bacteria</taxon>
        <taxon>Bacillati</taxon>
        <taxon>Bacillota</taxon>
        <taxon>Bacilli</taxon>
        <taxon>Lactobacillales</taxon>
        <taxon>Streptococcaceae</taxon>
        <taxon>Streptococcus</taxon>
    </lineage>
</organism>
<accession>I1ZLH5</accession>